<dbReference type="InterPro" id="IPR045087">
    <property type="entry name" value="Cu-oxidase_fam"/>
</dbReference>
<dbReference type="AlphaFoldDB" id="A0AAW0KZM2"/>
<dbReference type="PANTHER" id="PTHR11709">
    <property type="entry name" value="MULTI-COPPER OXIDASE"/>
    <property type="match status" value="1"/>
</dbReference>
<accession>A0AAW0KZM2</accession>
<dbReference type="GO" id="GO:0005507">
    <property type="term" value="F:copper ion binding"/>
    <property type="evidence" value="ECO:0007669"/>
    <property type="project" value="InterPro"/>
</dbReference>
<comment type="similarity">
    <text evidence="1">Belongs to the multicopper oxidase family.</text>
</comment>
<evidence type="ECO:0000256" key="1">
    <source>
        <dbReference type="ARBA" id="ARBA00010609"/>
    </source>
</evidence>
<keyword evidence="4" id="KW-1185">Reference proteome</keyword>
<organism evidence="3 4">
    <name type="scientific">Quercus suber</name>
    <name type="common">Cork oak</name>
    <dbReference type="NCBI Taxonomy" id="58331"/>
    <lineage>
        <taxon>Eukaryota</taxon>
        <taxon>Viridiplantae</taxon>
        <taxon>Streptophyta</taxon>
        <taxon>Embryophyta</taxon>
        <taxon>Tracheophyta</taxon>
        <taxon>Spermatophyta</taxon>
        <taxon>Magnoliopsida</taxon>
        <taxon>eudicotyledons</taxon>
        <taxon>Gunneridae</taxon>
        <taxon>Pentapetalae</taxon>
        <taxon>rosids</taxon>
        <taxon>fabids</taxon>
        <taxon>Fagales</taxon>
        <taxon>Fagaceae</taxon>
        <taxon>Quercus</taxon>
    </lineage>
</organism>
<evidence type="ECO:0000259" key="2">
    <source>
        <dbReference type="Pfam" id="PF07732"/>
    </source>
</evidence>
<proteinExistence type="inferred from homology"/>
<dbReference type="GO" id="GO:0016491">
    <property type="term" value="F:oxidoreductase activity"/>
    <property type="evidence" value="ECO:0007669"/>
    <property type="project" value="TreeGrafter"/>
</dbReference>
<dbReference type="Gene3D" id="2.60.40.420">
    <property type="entry name" value="Cupredoxins - blue copper proteins"/>
    <property type="match status" value="1"/>
</dbReference>
<dbReference type="Pfam" id="PF07732">
    <property type="entry name" value="Cu-oxidase_3"/>
    <property type="match status" value="1"/>
</dbReference>
<evidence type="ECO:0000313" key="4">
    <source>
        <dbReference type="Proteomes" id="UP000237347"/>
    </source>
</evidence>
<feature type="domain" description="Plastocyanin-like" evidence="2">
    <location>
        <begin position="38"/>
        <end position="86"/>
    </location>
</feature>
<dbReference type="InterPro" id="IPR008972">
    <property type="entry name" value="Cupredoxin"/>
</dbReference>
<dbReference type="SUPFAM" id="SSF49503">
    <property type="entry name" value="Cupredoxins"/>
    <property type="match status" value="1"/>
</dbReference>
<name>A0AAW0KZM2_QUESU</name>
<dbReference type="InterPro" id="IPR011707">
    <property type="entry name" value="Cu-oxidase-like_N"/>
</dbReference>
<protein>
    <submittedName>
        <fullName evidence="3">Laccase-15</fullName>
    </submittedName>
</protein>
<dbReference type="EMBL" id="PKMF04000188">
    <property type="protein sequence ID" value="KAK7844287.1"/>
    <property type="molecule type" value="Genomic_DNA"/>
</dbReference>
<dbReference type="PANTHER" id="PTHR11709:SF410">
    <property type="entry name" value="LACCASE"/>
    <property type="match status" value="1"/>
</dbReference>
<gene>
    <name evidence="3" type="primary">TT10_6</name>
    <name evidence="3" type="ORF">CFP56_011038</name>
</gene>
<comment type="caution">
    <text evidence="3">The sequence shown here is derived from an EMBL/GenBank/DDBJ whole genome shotgun (WGS) entry which is preliminary data.</text>
</comment>
<reference evidence="3 4" key="1">
    <citation type="journal article" date="2018" name="Sci. Data">
        <title>The draft genome sequence of cork oak.</title>
        <authorList>
            <person name="Ramos A.M."/>
            <person name="Usie A."/>
            <person name="Barbosa P."/>
            <person name="Barros P.M."/>
            <person name="Capote T."/>
            <person name="Chaves I."/>
            <person name="Simoes F."/>
            <person name="Abreu I."/>
            <person name="Carrasquinho I."/>
            <person name="Faro C."/>
            <person name="Guimaraes J.B."/>
            <person name="Mendonca D."/>
            <person name="Nobrega F."/>
            <person name="Rodrigues L."/>
            <person name="Saibo N.J.M."/>
            <person name="Varela M.C."/>
            <person name="Egas C."/>
            <person name="Matos J."/>
            <person name="Miguel C.M."/>
            <person name="Oliveira M.M."/>
            <person name="Ricardo C.P."/>
            <person name="Goncalves S."/>
        </authorList>
    </citation>
    <scope>NUCLEOTIDE SEQUENCE [LARGE SCALE GENOMIC DNA]</scope>
    <source>
        <strain evidence="4">cv. HL8</strain>
    </source>
</reference>
<evidence type="ECO:0000313" key="3">
    <source>
        <dbReference type="EMBL" id="KAK7844287.1"/>
    </source>
</evidence>
<dbReference type="Proteomes" id="UP000237347">
    <property type="component" value="Unassembled WGS sequence"/>
</dbReference>
<sequence>MGLKNMSLILGFLGFVFLQGLLVCTAYNVHNYSFIVKNTFFERLCSNKTMLTVNGGFPGPTIHVRKGDRAYVNVHNEASYGVTIHW</sequence>